<evidence type="ECO:0000256" key="2">
    <source>
        <dbReference type="ARBA" id="ARBA00005184"/>
    </source>
</evidence>
<dbReference type="FunFam" id="2.160.20.10:FF:000014">
    <property type="entry name" value="Pectinesterase"/>
    <property type="match status" value="1"/>
</dbReference>
<dbReference type="InterPro" id="IPR012334">
    <property type="entry name" value="Pectin_lyas_fold"/>
</dbReference>
<comment type="pathway">
    <text evidence="2 11">Glycan metabolism; pectin degradation; 2-dehydro-3-deoxy-D-gluconate from pectin: step 1/5.</text>
</comment>
<reference evidence="14 15" key="1">
    <citation type="submission" date="2019-10" db="EMBL/GenBank/DDBJ databases">
        <authorList>
            <person name="Palmer J.M."/>
        </authorList>
    </citation>
    <scope>NUCLEOTIDE SEQUENCE [LARGE SCALE GENOMIC DNA]</scope>
    <source>
        <strain evidence="14 15">TWF718</strain>
    </source>
</reference>
<dbReference type="PROSITE" id="PS00503">
    <property type="entry name" value="PECTINESTERASE_2"/>
    <property type="match status" value="1"/>
</dbReference>
<protein>
    <recommendedName>
        <fullName evidence="4 11">Pectinesterase</fullName>
        <ecNumber evidence="4 11">3.1.1.11</ecNumber>
    </recommendedName>
</protein>
<evidence type="ECO:0000256" key="3">
    <source>
        <dbReference type="ARBA" id="ARBA00008891"/>
    </source>
</evidence>
<dbReference type="InterPro" id="IPR011050">
    <property type="entry name" value="Pectin_lyase_fold/virulence"/>
</dbReference>
<evidence type="ECO:0000256" key="12">
    <source>
        <dbReference type="SAM" id="MobiDB-lite"/>
    </source>
</evidence>
<comment type="subcellular location">
    <subcellularLocation>
        <location evidence="1 11">Secreted</location>
    </subcellularLocation>
</comment>
<dbReference type="GO" id="GO:0042545">
    <property type="term" value="P:cell wall modification"/>
    <property type="evidence" value="ECO:0007669"/>
    <property type="project" value="UniProtKB-UniRule"/>
</dbReference>
<organism evidence="14 15">
    <name type="scientific">Orbilia javanica</name>
    <dbReference type="NCBI Taxonomy" id="47235"/>
    <lineage>
        <taxon>Eukaryota</taxon>
        <taxon>Fungi</taxon>
        <taxon>Dikarya</taxon>
        <taxon>Ascomycota</taxon>
        <taxon>Pezizomycotina</taxon>
        <taxon>Orbiliomycetes</taxon>
        <taxon>Orbiliales</taxon>
        <taxon>Orbiliaceae</taxon>
        <taxon>Orbilia</taxon>
    </lineage>
</organism>
<evidence type="ECO:0000256" key="8">
    <source>
        <dbReference type="ARBA" id="ARBA00023085"/>
    </source>
</evidence>
<evidence type="ECO:0000313" key="15">
    <source>
        <dbReference type="Proteomes" id="UP001313282"/>
    </source>
</evidence>
<dbReference type="AlphaFoldDB" id="A0AAN8REZ8"/>
<keyword evidence="15" id="KW-1185">Reference proteome</keyword>
<dbReference type="InterPro" id="IPR033131">
    <property type="entry name" value="Pectinesterase_Asp_AS"/>
</dbReference>
<keyword evidence="5 11" id="KW-0964">Secreted</keyword>
<evidence type="ECO:0000256" key="1">
    <source>
        <dbReference type="ARBA" id="ARBA00004613"/>
    </source>
</evidence>
<dbReference type="SUPFAM" id="SSF51126">
    <property type="entry name" value="Pectin lyase-like"/>
    <property type="match status" value="1"/>
</dbReference>
<feature type="compositionally biased region" description="Polar residues" evidence="12">
    <location>
        <begin position="300"/>
        <end position="316"/>
    </location>
</feature>
<evidence type="ECO:0000313" key="14">
    <source>
        <dbReference type="EMBL" id="KAK6350381.1"/>
    </source>
</evidence>
<evidence type="ECO:0000259" key="13">
    <source>
        <dbReference type="Pfam" id="PF01095"/>
    </source>
</evidence>
<proteinExistence type="inferred from homology"/>
<keyword evidence="11" id="KW-0961">Cell wall biogenesis/degradation</keyword>
<evidence type="ECO:0000256" key="4">
    <source>
        <dbReference type="ARBA" id="ARBA00013229"/>
    </source>
</evidence>
<name>A0AAN8REZ8_9PEZI</name>
<dbReference type="GO" id="GO:0030599">
    <property type="term" value="F:pectinesterase activity"/>
    <property type="evidence" value="ECO:0007669"/>
    <property type="project" value="UniProtKB-UniRule"/>
</dbReference>
<accession>A0AAN8REZ8</accession>
<dbReference type="Proteomes" id="UP001313282">
    <property type="component" value="Unassembled WGS sequence"/>
</dbReference>
<dbReference type="PANTHER" id="PTHR31321:SF127">
    <property type="entry name" value="PECTINESTERASE"/>
    <property type="match status" value="1"/>
</dbReference>
<dbReference type="EMBL" id="JAVHNR010000002">
    <property type="protein sequence ID" value="KAK6350381.1"/>
    <property type="molecule type" value="Genomic_DNA"/>
</dbReference>
<evidence type="ECO:0000256" key="6">
    <source>
        <dbReference type="ARBA" id="ARBA00022729"/>
    </source>
</evidence>
<dbReference type="Gene3D" id="2.160.20.10">
    <property type="entry name" value="Single-stranded right-handed beta-helix, Pectin lyase-like"/>
    <property type="match status" value="1"/>
</dbReference>
<gene>
    <name evidence="14" type="ORF">TWF718_003574</name>
</gene>
<sequence>MGVSLLLLRLQITAKKIDKLFQRYTVNILTMKVLSALFLVFTGALAASRTSPPPGALVVSKTPTSGQYGTIQAAVNALSATSTSAQSIFIYQGTYNEQVRIPARKAVLSIYGYTADISSYSGNTVTISYSMGADVAGNNELSATVQSRSAGLKMYNIIVKNTRGKGVQALALSAYADKQGFYGCTFIGYQDTILANVGYQVYGKCYIEGATDFIFGQTARALFSQCVIRVSGDGWVTANGRDSNSNPSYYLIDKSSIAAASGYNGVGKIYLGRPWRNYARVVVQRTVLSNVVNSAGWSQWSPSSPNTDHVSFQEYGNTGDGASGDRASFSSRLSGPVIPSSILDGDMSWVDTNYVYQ</sequence>
<evidence type="ECO:0000256" key="5">
    <source>
        <dbReference type="ARBA" id="ARBA00022525"/>
    </source>
</evidence>
<evidence type="ECO:0000256" key="9">
    <source>
        <dbReference type="ARBA" id="ARBA00047928"/>
    </source>
</evidence>
<comment type="caution">
    <text evidence="14">The sequence shown here is derived from an EMBL/GenBank/DDBJ whole genome shotgun (WGS) entry which is preliminary data.</text>
</comment>
<comment type="similarity">
    <text evidence="3">Belongs to the pectinesterase family.</text>
</comment>
<comment type="catalytic activity">
    <reaction evidence="9 11">
        <text>[(1-&gt;4)-alpha-D-galacturonosyl methyl ester](n) + n H2O = [(1-&gt;4)-alpha-D-galacturonosyl](n) + n methanol + n H(+)</text>
        <dbReference type="Rhea" id="RHEA:22380"/>
        <dbReference type="Rhea" id="RHEA-COMP:14570"/>
        <dbReference type="Rhea" id="RHEA-COMP:14573"/>
        <dbReference type="ChEBI" id="CHEBI:15377"/>
        <dbReference type="ChEBI" id="CHEBI:15378"/>
        <dbReference type="ChEBI" id="CHEBI:17790"/>
        <dbReference type="ChEBI" id="CHEBI:140522"/>
        <dbReference type="ChEBI" id="CHEBI:140523"/>
        <dbReference type="EC" id="3.1.1.11"/>
    </reaction>
</comment>
<dbReference type="EC" id="3.1.1.11" evidence="4 11"/>
<keyword evidence="7 11" id="KW-0378">Hydrolase</keyword>
<dbReference type="GO" id="GO:0005576">
    <property type="term" value="C:extracellular region"/>
    <property type="evidence" value="ECO:0007669"/>
    <property type="project" value="UniProtKB-SubCell"/>
</dbReference>
<evidence type="ECO:0000256" key="10">
    <source>
        <dbReference type="PROSITE-ProRule" id="PRU10040"/>
    </source>
</evidence>
<keyword evidence="8 11" id="KW-0063">Aspartyl esterase</keyword>
<dbReference type="Pfam" id="PF01095">
    <property type="entry name" value="Pectinesterase"/>
    <property type="match status" value="1"/>
</dbReference>
<feature type="region of interest" description="Disordered" evidence="12">
    <location>
        <begin position="300"/>
        <end position="330"/>
    </location>
</feature>
<feature type="domain" description="Pectinesterase catalytic" evidence="13">
    <location>
        <begin position="58"/>
        <end position="324"/>
    </location>
</feature>
<evidence type="ECO:0000256" key="11">
    <source>
        <dbReference type="RuleBase" id="RU000589"/>
    </source>
</evidence>
<feature type="active site" evidence="10">
    <location>
        <position position="212"/>
    </location>
</feature>
<dbReference type="PANTHER" id="PTHR31321">
    <property type="entry name" value="ACYL-COA THIOESTER HYDROLASE YBHC-RELATED"/>
    <property type="match status" value="1"/>
</dbReference>
<comment type="function">
    <text evidence="11">Involved in maceration and soft-rotting of plant tissue.</text>
</comment>
<keyword evidence="6" id="KW-0732">Signal</keyword>
<dbReference type="InterPro" id="IPR000070">
    <property type="entry name" value="Pectinesterase_cat"/>
</dbReference>
<evidence type="ECO:0000256" key="7">
    <source>
        <dbReference type="ARBA" id="ARBA00022801"/>
    </source>
</evidence>
<dbReference type="GO" id="GO:0045490">
    <property type="term" value="P:pectin catabolic process"/>
    <property type="evidence" value="ECO:0007669"/>
    <property type="project" value="UniProtKB-UniRule"/>
</dbReference>